<feature type="compositionally biased region" description="Pro residues" evidence="1">
    <location>
        <begin position="8"/>
        <end position="21"/>
    </location>
</feature>
<feature type="non-terminal residue" evidence="2">
    <location>
        <position position="1"/>
    </location>
</feature>
<keyword evidence="3" id="KW-1185">Reference proteome</keyword>
<proteinExistence type="predicted"/>
<gene>
    <name evidence="2" type="ORF">BC938DRAFT_478426</name>
</gene>
<sequence>APSSAFLPPTPTHRQPPPPPRRLQALRYDRRPPALRAIPTVPFWPTVQSTMRYESFDRREMKMVVPRLRVDDGIVLKFLHERWTVTIANPEYAKACLLRTVPDSSTLSPQALFSLPQSTQLPIHPSPTFTPDIFPKSPEFTTTDMLLNKFIGTRNILFQNGDVIHRAMPAKLFGALTLKMYDEFEKEANFVNVRDMFHSSPIRFSFPKALTDAHNPWHTTFNSIMHGITNPLFLFPVLEKPQLL</sequence>
<organism evidence="2 3">
    <name type="scientific">Jimgerdemannia flammicorona</name>
    <dbReference type="NCBI Taxonomy" id="994334"/>
    <lineage>
        <taxon>Eukaryota</taxon>
        <taxon>Fungi</taxon>
        <taxon>Fungi incertae sedis</taxon>
        <taxon>Mucoromycota</taxon>
        <taxon>Mucoromycotina</taxon>
        <taxon>Endogonomycetes</taxon>
        <taxon>Endogonales</taxon>
        <taxon>Endogonaceae</taxon>
        <taxon>Jimgerdemannia</taxon>
    </lineage>
</organism>
<dbReference type="EMBL" id="RBNJ01003278">
    <property type="protein sequence ID" value="RUS31116.1"/>
    <property type="molecule type" value="Genomic_DNA"/>
</dbReference>
<name>A0A433QMV1_9FUNG</name>
<dbReference type="AlphaFoldDB" id="A0A433QMV1"/>
<reference evidence="2 3" key="1">
    <citation type="journal article" date="2018" name="New Phytol.">
        <title>Phylogenomics of Endogonaceae and evolution of mycorrhizas within Mucoromycota.</title>
        <authorList>
            <person name="Chang Y."/>
            <person name="Desiro A."/>
            <person name="Na H."/>
            <person name="Sandor L."/>
            <person name="Lipzen A."/>
            <person name="Clum A."/>
            <person name="Barry K."/>
            <person name="Grigoriev I.V."/>
            <person name="Martin F.M."/>
            <person name="Stajich J.E."/>
            <person name="Smith M.E."/>
            <person name="Bonito G."/>
            <person name="Spatafora J.W."/>
        </authorList>
    </citation>
    <scope>NUCLEOTIDE SEQUENCE [LARGE SCALE GENOMIC DNA]</scope>
    <source>
        <strain evidence="2 3">AD002</strain>
    </source>
</reference>
<accession>A0A433QMV1</accession>
<comment type="caution">
    <text evidence="2">The sequence shown here is derived from an EMBL/GenBank/DDBJ whole genome shotgun (WGS) entry which is preliminary data.</text>
</comment>
<evidence type="ECO:0000256" key="1">
    <source>
        <dbReference type="SAM" id="MobiDB-lite"/>
    </source>
</evidence>
<evidence type="ECO:0000313" key="2">
    <source>
        <dbReference type="EMBL" id="RUS31116.1"/>
    </source>
</evidence>
<protein>
    <submittedName>
        <fullName evidence="2">Uncharacterized protein</fullName>
    </submittedName>
</protein>
<evidence type="ECO:0000313" key="3">
    <source>
        <dbReference type="Proteomes" id="UP000274822"/>
    </source>
</evidence>
<feature type="region of interest" description="Disordered" evidence="1">
    <location>
        <begin position="1"/>
        <end position="21"/>
    </location>
</feature>
<dbReference type="Proteomes" id="UP000274822">
    <property type="component" value="Unassembled WGS sequence"/>
</dbReference>